<evidence type="ECO:0000259" key="15">
    <source>
        <dbReference type="PROSITE" id="PS01179"/>
    </source>
</evidence>
<dbReference type="Gene3D" id="1.20.5.190">
    <property type="match status" value="2"/>
</dbReference>
<feature type="domain" description="SH3" evidence="16">
    <location>
        <begin position="1646"/>
        <end position="1715"/>
    </location>
</feature>
<dbReference type="GO" id="GO:0005902">
    <property type="term" value="C:microvillus"/>
    <property type="evidence" value="ECO:0007669"/>
    <property type="project" value="UniProtKB-ARBA"/>
</dbReference>
<keyword evidence="20" id="KW-1185">Reference proteome</keyword>
<evidence type="ECO:0000256" key="6">
    <source>
        <dbReference type="ARBA" id="ARBA00022741"/>
    </source>
</evidence>
<proteinExistence type="inferred from homology"/>
<keyword evidence="13" id="KW-0175">Coiled coil</keyword>
<dbReference type="RefSeq" id="XP_032059686.1">
    <property type="nucleotide sequence ID" value="XM_032203795.1"/>
</dbReference>
<dbReference type="SMART" id="SM00295">
    <property type="entry name" value="B41"/>
    <property type="match status" value="2"/>
</dbReference>
<protein>
    <submittedName>
        <fullName evidence="21">Unconventional myosin-VIIa isoform X1</fullName>
    </submittedName>
</protein>
<dbReference type="SMART" id="SM00326">
    <property type="entry name" value="SH3"/>
    <property type="match status" value="1"/>
</dbReference>
<dbReference type="SUPFAM" id="SSF47031">
    <property type="entry name" value="Second domain of FERM"/>
    <property type="match status" value="2"/>
</dbReference>
<dbReference type="Proteomes" id="UP000504639">
    <property type="component" value="Chromosome 1"/>
</dbReference>
<dbReference type="GO" id="GO:0005737">
    <property type="term" value="C:cytoplasm"/>
    <property type="evidence" value="ECO:0007669"/>
    <property type="project" value="UniProtKB-SubCell"/>
</dbReference>
<dbReference type="InterPro" id="IPR019749">
    <property type="entry name" value="Band_41_domain"/>
</dbReference>
<dbReference type="InterPro" id="IPR000048">
    <property type="entry name" value="IQ_motif_EF-hand-BS"/>
</dbReference>
<feature type="coiled-coil region" evidence="13">
    <location>
        <begin position="892"/>
        <end position="960"/>
    </location>
</feature>
<dbReference type="Pfam" id="PF21989">
    <property type="entry name" value="RA_2"/>
    <property type="match status" value="2"/>
</dbReference>
<evidence type="ECO:0000256" key="3">
    <source>
        <dbReference type="ARBA" id="ARBA00022443"/>
    </source>
</evidence>
<evidence type="ECO:0000256" key="9">
    <source>
        <dbReference type="ARBA" id="ARBA00023175"/>
    </source>
</evidence>
<dbReference type="Gene3D" id="1.20.120.720">
    <property type="entry name" value="Myosin VI head, motor domain, U50 subdomain"/>
    <property type="match status" value="1"/>
</dbReference>
<dbReference type="InterPro" id="IPR036106">
    <property type="entry name" value="MYSc_Myo7"/>
</dbReference>
<keyword evidence="10 12" id="KW-0009">Actin-binding</keyword>
<dbReference type="GO" id="GO:0030182">
    <property type="term" value="P:neuron differentiation"/>
    <property type="evidence" value="ECO:0007669"/>
    <property type="project" value="UniProtKB-ARBA"/>
</dbReference>
<evidence type="ECO:0000259" key="18">
    <source>
        <dbReference type="PROSITE" id="PS51016"/>
    </source>
</evidence>
<dbReference type="Gene3D" id="6.20.240.20">
    <property type="match status" value="1"/>
</dbReference>
<dbReference type="InterPro" id="IPR001609">
    <property type="entry name" value="Myosin_head_motor_dom-like"/>
</dbReference>
<dbReference type="InterPro" id="IPR011993">
    <property type="entry name" value="PH-like_dom_sf"/>
</dbReference>
<dbReference type="Gene3D" id="1.25.40.530">
    <property type="entry name" value="MyTH4 domain"/>
    <property type="match status" value="2"/>
</dbReference>
<name>A0A6J3E7M3_AYTFU</name>
<evidence type="ECO:0000259" key="19">
    <source>
        <dbReference type="PROSITE" id="PS51456"/>
    </source>
</evidence>
<evidence type="ECO:0000256" key="7">
    <source>
        <dbReference type="ARBA" id="ARBA00022840"/>
    </source>
</evidence>
<dbReference type="FunFam" id="1.20.80.10:FF:000012">
    <property type="entry name" value="Myosin VIIA"/>
    <property type="match status" value="1"/>
</dbReference>
<dbReference type="SMART" id="SM00015">
    <property type="entry name" value="IQ"/>
    <property type="match status" value="4"/>
</dbReference>
<dbReference type="InterPro" id="IPR000857">
    <property type="entry name" value="MyTH4_dom"/>
</dbReference>
<dbReference type="GO" id="GO:0007423">
    <property type="term" value="P:sensory organ development"/>
    <property type="evidence" value="ECO:0007669"/>
    <property type="project" value="UniProtKB-ARBA"/>
</dbReference>
<dbReference type="FunFam" id="2.30.30.40:FF:000113">
    <property type="entry name" value="unconventional myosin-VIIa"/>
    <property type="match status" value="1"/>
</dbReference>
<dbReference type="InterPro" id="IPR036961">
    <property type="entry name" value="Kinesin_motor_dom_sf"/>
</dbReference>
<dbReference type="CDD" id="cd13199">
    <property type="entry name" value="FERM_C2_MyoVII"/>
    <property type="match status" value="1"/>
</dbReference>
<dbReference type="InterPro" id="IPR057130">
    <property type="entry name" value="Myosin_VII_N"/>
</dbReference>
<dbReference type="PROSITE" id="PS51456">
    <property type="entry name" value="MYOSIN_MOTOR"/>
    <property type="match status" value="1"/>
</dbReference>
<dbReference type="InterPro" id="IPR001452">
    <property type="entry name" value="SH3_domain"/>
</dbReference>
<dbReference type="SUPFAM" id="SSF50044">
    <property type="entry name" value="SH3-domain"/>
    <property type="match status" value="1"/>
</dbReference>
<dbReference type="Gene3D" id="2.30.30.40">
    <property type="entry name" value="SH3 Domains"/>
    <property type="match status" value="1"/>
</dbReference>
<dbReference type="CDD" id="cd14473">
    <property type="entry name" value="FERM_B-lobe"/>
    <property type="match status" value="2"/>
</dbReference>
<feature type="domain" description="MyTH4" evidence="18">
    <location>
        <begin position="1042"/>
        <end position="1334"/>
    </location>
</feature>
<dbReference type="SUPFAM" id="SSF52540">
    <property type="entry name" value="P-loop containing nucleoside triphosphate hydrolases"/>
    <property type="match status" value="2"/>
</dbReference>
<dbReference type="InterPro" id="IPR002404">
    <property type="entry name" value="IRS_PTB"/>
</dbReference>
<dbReference type="InterPro" id="IPR041794">
    <property type="entry name" value="MyoVII_FERM_C2"/>
</dbReference>
<dbReference type="PROSITE" id="PS01179">
    <property type="entry name" value="PID"/>
    <property type="match status" value="1"/>
</dbReference>
<dbReference type="PROSITE" id="PS50096">
    <property type="entry name" value="IQ"/>
    <property type="match status" value="3"/>
</dbReference>
<feature type="domain" description="Myosin motor" evidence="19">
    <location>
        <begin position="65"/>
        <end position="766"/>
    </location>
</feature>
<keyword evidence="5" id="KW-0677">Repeat</keyword>
<gene>
    <name evidence="21" type="primary">MYO7A</name>
</gene>
<feature type="region of interest" description="Actin-binding" evidence="12">
    <location>
        <begin position="643"/>
        <end position="665"/>
    </location>
</feature>
<dbReference type="PANTHER" id="PTHR22692:SF34">
    <property type="entry name" value="MYOSIN VIIA"/>
    <property type="match status" value="1"/>
</dbReference>
<dbReference type="InParanoid" id="A0A6J3E7M3"/>
<keyword evidence="9 12" id="KW-0505">Motor protein</keyword>
<dbReference type="InterPro" id="IPR027417">
    <property type="entry name" value="P-loop_NTPase"/>
</dbReference>
<evidence type="ECO:0000256" key="13">
    <source>
        <dbReference type="SAM" id="Coils"/>
    </source>
</evidence>
<dbReference type="CDD" id="cd13198">
    <property type="entry name" value="FERM_C1_MyoVII"/>
    <property type="match status" value="1"/>
</dbReference>
<evidence type="ECO:0000256" key="10">
    <source>
        <dbReference type="ARBA" id="ARBA00023203"/>
    </source>
</evidence>
<dbReference type="PROSITE" id="PS50057">
    <property type="entry name" value="FERM_3"/>
    <property type="match status" value="2"/>
</dbReference>
<dbReference type="FunFam" id="2.30.29.30:FF:000079">
    <property type="entry name" value="unconventional myosin-VIIa"/>
    <property type="match status" value="1"/>
</dbReference>
<evidence type="ECO:0000259" key="17">
    <source>
        <dbReference type="PROSITE" id="PS50057"/>
    </source>
</evidence>
<evidence type="ECO:0000256" key="11">
    <source>
        <dbReference type="PROSITE-ProRule" id="PRU00192"/>
    </source>
</evidence>
<dbReference type="FunFam" id="1.25.40.530:FF:000004">
    <property type="entry name" value="Myosin VIIA"/>
    <property type="match status" value="1"/>
</dbReference>
<dbReference type="Pfam" id="PF02174">
    <property type="entry name" value="IRS"/>
    <property type="match status" value="1"/>
</dbReference>
<evidence type="ECO:0000256" key="14">
    <source>
        <dbReference type="SAM" id="MobiDB-lite"/>
    </source>
</evidence>
<dbReference type="CDD" id="cd17092">
    <property type="entry name" value="FERM1_F1_Myosin-VII"/>
    <property type="match status" value="1"/>
</dbReference>
<dbReference type="InterPro" id="IPR006020">
    <property type="entry name" value="PTB/PI_dom"/>
</dbReference>
<dbReference type="SUPFAM" id="SSF50729">
    <property type="entry name" value="PH domain-like"/>
    <property type="match status" value="1"/>
</dbReference>
<dbReference type="PANTHER" id="PTHR22692">
    <property type="entry name" value="MYOSIN VII, XV"/>
    <property type="match status" value="1"/>
</dbReference>
<dbReference type="InterPro" id="IPR041793">
    <property type="entry name" value="MyoVII_FERM_C1"/>
</dbReference>
<dbReference type="GO" id="GO:0045177">
    <property type="term" value="C:apical part of cell"/>
    <property type="evidence" value="ECO:0007669"/>
    <property type="project" value="UniProtKB-ARBA"/>
</dbReference>
<dbReference type="CDD" id="cd17093">
    <property type="entry name" value="FERM2_F1_Myosin-VII"/>
    <property type="match status" value="1"/>
</dbReference>
<keyword evidence="7 12" id="KW-0067">ATP-binding</keyword>
<dbReference type="SMART" id="SM00242">
    <property type="entry name" value="MYSc"/>
    <property type="match status" value="1"/>
</dbReference>
<dbReference type="Gene3D" id="1.20.58.530">
    <property type="match status" value="1"/>
</dbReference>
<evidence type="ECO:0000256" key="4">
    <source>
        <dbReference type="ARBA" id="ARBA00022490"/>
    </source>
</evidence>
<evidence type="ECO:0000259" key="16">
    <source>
        <dbReference type="PROSITE" id="PS50002"/>
    </source>
</evidence>
<dbReference type="InterPro" id="IPR038185">
    <property type="entry name" value="MyTH4_dom_sf"/>
</dbReference>
<dbReference type="CDD" id="cd01381">
    <property type="entry name" value="MYSc_Myo7"/>
    <property type="match status" value="1"/>
</dbReference>
<dbReference type="InterPro" id="IPR014352">
    <property type="entry name" value="FERM/acyl-CoA-bd_prot_sf"/>
</dbReference>
<keyword evidence="8 12" id="KW-0518">Myosin</keyword>
<dbReference type="GO" id="GO:0005524">
    <property type="term" value="F:ATP binding"/>
    <property type="evidence" value="ECO:0007669"/>
    <property type="project" value="UniProtKB-UniRule"/>
</dbReference>
<dbReference type="FunFam" id="3.10.20.90:FF:000036">
    <property type="entry name" value="Unconventional myosin-VIIa"/>
    <property type="match status" value="1"/>
</dbReference>
<evidence type="ECO:0000313" key="20">
    <source>
        <dbReference type="Proteomes" id="UP000504639"/>
    </source>
</evidence>
<sequence length="2258" mass="259485">MVILRQGDYVWMDLKTGREFDVPIGAVVKLCDSGQIQVVDDEGNEHWISPQNASHIKPMHPTSIHGVEDMIRLGDLNEAGILRNLLIRYREHLIYTNCGGRTYTGSILVAVNPYQLLPIYSPEQIRLYTNKKIGEMPPHIFAIADNCYFNMQRNNKDQCCIISGESGAGKTESTKLILQFLAAISGQHSWIEQQVLEANPILEAFGNAKTIRNDNSSRFGKYIDIHFNKRGAIEGAKIEQYLLEKSRVCRQAQDERNYHVFYCMLRGMTVEQKKKLGLGKATDYNYLAMGNCTTCDGRDDSKEYANIRSAMKVLMFTDTENWEISKLLAAILHMGNLQYEARTYDNLDACEVVQSASLITAASLLEVDPQDVMNCLTSRTIITRGETVSTPLSMEQALDVRDAFVKGIYGRLFVWIVEKINAAIYRPPSQELKSVRRSIGLLDIFGFENFTVNSFEQLCINFANENLQQFFVRHVFKLEQEEYNLENINWQHIEFTDNQDALDMIAIKPMNIISLIDEESKFPKGTDGTMLHKLNSQHKLNTNYIPPKNNYETQFGINHFAGIVYYETKGFLEKNRDTLHGDIIQLVHSSKNKFIKQIFQADVAMFLCGYASSTFGQSPTPTPKGAETRKRSPTLSSQFKRSLELLMRTLSVCQPFFVRCIKPNEYKKPMLFDRELCVRQLRYSGMMETIRIRRAGYPIRYTFVEFVDRYRVLMPGVKPAYKQGDLRGTCQRIAEAVLGKDDDWQIGKTKIFLKDHHDMLLEIERDKAITDKVILIQKVVRGFKDRSNFLKVRNSALMIQRYWRGHNCRKNYGAMRIGFLRLQALYRSRKLHKQYHMARRRIIEFQARCRGYLVRRAFRHRLWAVLTVQAYARGMIARRLYKRLRGEYHRRLEAEKLRLAEEERLRKEMSAKKAKEEAEKKHQVRLAQLAREDAEREVKEKEEARRKKELLEKMEKARNEPVNDSDMVDKMFGFLGTTSSLPGQEGQAPNGFEDLERVQKELEEEDLDAALPLPEEEEEDLSEYKFAKFAATYFQGTTTHTYIRRPLKQPLLYHEDEGDQLAALAVWITILRFMGDLPEPKYHTAMSDGGEKIPVMTKIYETLGKKTYKKELQALQGEGESTHIDGHKKNSVRHKLVSLTLKKKSKLTEEVRGDAWPPGSTSAVGLSAALSDSLLLFPRQHRTSPPLGLALPVSLPERFKECLRGKVTKRLHDGESTLQGNSMLEDRPTSNLEKLHFIIGNGILRPALRDEIYCQICKQLTQNPSKSSHARGWILMSLCVGCFAPSEKFVKYLRNFINGGPPGYAPYCEERLRRTFANGTRTQPPSWLELQATKSKKPIMLPVTFMDGTTKTLLTDSATTAKELCNSLADKISLKDRFGFSLYIALFDKVSSLGSGNDHVMDAVSQCEQYAKEQGAQERNAPWRLFFRKEIFTPWHNPSEDNVATNLIYQQIVRGVKFGEYRCDKEEDLAELASQQYYVDYGSEMVLERLLNLIPSYIPDREITASKTVEKWAQLIIAAHKKGIYTQKRTDPKKVKEEVVDFARFKWPLLFSRFYEAFKFSGPSLPKNDVIVAVNWTGVYFVDEQEQVLLELSFPEITAVSSSRGGKLQGQSFTLATIKGDEYTFTSNNAEDIRDLVVTFLEGLRKRSKYVVTLQDNPNPVGEESGFLSFLKGDLIVLDQDTGEHVMNSGWANGFNERTKQRGDFPTDSVYVLPTVTMPPLEIVALVTMTPDQRQDVIRTSQMAISDSEERVKPYTLEEFSYDYFRPPPKHTLSRVMITKSRGKDKLWCYTREPIKQPLLKKILGSEELSQEACMAFIAVLKYMGDYPSKRTRSVNELTDQIFEGALKAEPLKDEIYCQTLKQLTDNHIKYSEEKGWELLWLCTGLFPPSNILLPHVQRFLQSRKHHPLAADCIQRLQKALRNGSRKYPPHLVEVEAIQHKTTQIFHKVYFPDDTDEAFEVESSTKAKDFCQNISNRLLLKSSEGFSLFVKISDKVISVPEGDFFFDFVRHLTDWIKKARPAKDGIVPSLTYQVFFMKKLWTNTTPGKDSMADSIFHYYQELPKYLRGYHKCTREEVLQLAALIYRVKFEDDKSYFPSIPKLLKELVPQDLVRQLSPDDWKRSIVAYYNKHAGKTREEAKLAFLKIIFKWPTFGSAFFEVKQTTEPNYPEILLIAINKHGVSLIDPKTKDILITHPFTKISNWSSGNTYFHITIGNLVRGSKLLCETSLGYKMDDLLTSYISQMLTAMSKQRSAKGSK</sequence>
<dbReference type="InterPro" id="IPR036028">
    <property type="entry name" value="SH3-like_dom_sf"/>
</dbReference>
<dbReference type="Pfam" id="PF00612">
    <property type="entry name" value="IQ"/>
    <property type="match status" value="4"/>
</dbReference>
<evidence type="ECO:0000313" key="21">
    <source>
        <dbReference type="RefSeq" id="XP_032059686.1"/>
    </source>
</evidence>
<accession>A0A6J3E7M3</accession>
<dbReference type="GO" id="GO:0003779">
    <property type="term" value="F:actin binding"/>
    <property type="evidence" value="ECO:0007669"/>
    <property type="project" value="UniProtKB-KW"/>
</dbReference>
<dbReference type="InterPro" id="IPR019748">
    <property type="entry name" value="FERM_central"/>
</dbReference>
<dbReference type="Gene3D" id="3.10.20.90">
    <property type="entry name" value="Phosphatidylinositol 3-kinase Catalytic Subunit, Chain A, domain 1"/>
    <property type="match status" value="2"/>
</dbReference>
<dbReference type="GO" id="GO:0003774">
    <property type="term" value="F:cytoskeletal motor activity"/>
    <property type="evidence" value="ECO:0007669"/>
    <property type="project" value="UniProtKB-UniRule"/>
</dbReference>
<dbReference type="GO" id="GO:0009887">
    <property type="term" value="P:animal organ morphogenesis"/>
    <property type="evidence" value="ECO:0007669"/>
    <property type="project" value="UniProtKB-ARBA"/>
</dbReference>
<feature type="domain" description="FERM" evidence="17">
    <location>
        <begin position="1339"/>
        <end position="1648"/>
    </location>
</feature>
<dbReference type="Pfam" id="PF00373">
    <property type="entry name" value="FERM_M"/>
    <property type="match status" value="1"/>
</dbReference>
<evidence type="ECO:0000256" key="1">
    <source>
        <dbReference type="ARBA" id="ARBA00004496"/>
    </source>
</evidence>
<keyword evidence="6 12" id="KW-0547">Nucleotide-binding</keyword>
<dbReference type="SMART" id="SM00139">
    <property type="entry name" value="MyTH4"/>
    <property type="match status" value="2"/>
</dbReference>
<evidence type="ECO:0000256" key="12">
    <source>
        <dbReference type="PROSITE-ProRule" id="PRU00782"/>
    </source>
</evidence>
<dbReference type="FunFam" id="2.30.29.30:FF:000075">
    <property type="entry name" value="unconventional myosin-VIIa"/>
    <property type="match status" value="1"/>
</dbReference>
<dbReference type="Gene3D" id="1.20.80.10">
    <property type="match status" value="2"/>
</dbReference>
<dbReference type="GeneID" id="116499154"/>
<dbReference type="GO" id="GO:0007605">
    <property type="term" value="P:sensory perception of sound"/>
    <property type="evidence" value="ECO:0007669"/>
    <property type="project" value="UniProtKB-ARBA"/>
</dbReference>
<dbReference type="Pfam" id="PF00063">
    <property type="entry name" value="Myosin_head"/>
    <property type="match status" value="1"/>
</dbReference>
<dbReference type="KEGG" id="aful:116499154"/>
<feature type="region of interest" description="Disordered" evidence="14">
    <location>
        <begin position="616"/>
        <end position="635"/>
    </location>
</feature>
<keyword evidence="3 11" id="KW-0728">SH3 domain</keyword>
<dbReference type="Pfam" id="PF24123">
    <property type="entry name" value="Myosin_VII_N"/>
    <property type="match status" value="1"/>
</dbReference>
<dbReference type="GO" id="GO:0016459">
    <property type="term" value="C:myosin complex"/>
    <property type="evidence" value="ECO:0007669"/>
    <property type="project" value="UniProtKB-KW"/>
</dbReference>
<reference evidence="21" key="1">
    <citation type="submission" date="2025-08" db="UniProtKB">
        <authorList>
            <consortium name="RefSeq"/>
        </authorList>
    </citation>
    <scope>IDENTIFICATION</scope>
    <source>
        <tissue evidence="21">Lung</tissue>
    </source>
</reference>
<dbReference type="Gene3D" id="3.40.850.10">
    <property type="entry name" value="Kinesin motor domain"/>
    <property type="match status" value="1"/>
</dbReference>
<feature type="binding site" evidence="12">
    <location>
        <begin position="164"/>
        <end position="171"/>
    </location>
    <ligand>
        <name>ATP</name>
        <dbReference type="ChEBI" id="CHEBI:30616"/>
    </ligand>
</feature>
<dbReference type="Pfam" id="PF00784">
    <property type="entry name" value="MyTH4"/>
    <property type="match status" value="2"/>
</dbReference>
<dbReference type="PROSITE" id="PS50002">
    <property type="entry name" value="SH3"/>
    <property type="match status" value="1"/>
</dbReference>
<feature type="domain" description="PID" evidence="15">
    <location>
        <begin position="2174"/>
        <end position="2201"/>
    </location>
</feature>
<evidence type="ECO:0000256" key="2">
    <source>
        <dbReference type="ARBA" id="ARBA00008314"/>
    </source>
</evidence>
<organism evidence="20 21">
    <name type="scientific">Aythya fuligula</name>
    <name type="common">Tufted duck</name>
    <name type="synonym">Anas fuligula</name>
    <dbReference type="NCBI Taxonomy" id="219594"/>
    <lineage>
        <taxon>Eukaryota</taxon>
        <taxon>Metazoa</taxon>
        <taxon>Chordata</taxon>
        <taxon>Craniata</taxon>
        <taxon>Vertebrata</taxon>
        <taxon>Euteleostomi</taxon>
        <taxon>Archelosauria</taxon>
        <taxon>Archosauria</taxon>
        <taxon>Dinosauria</taxon>
        <taxon>Saurischia</taxon>
        <taxon>Theropoda</taxon>
        <taxon>Coelurosauria</taxon>
        <taxon>Aves</taxon>
        <taxon>Neognathae</taxon>
        <taxon>Galloanserae</taxon>
        <taxon>Anseriformes</taxon>
        <taxon>Anatidae</taxon>
        <taxon>Aythyinae</taxon>
        <taxon>Aythya</taxon>
    </lineage>
</organism>
<dbReference type="InterPro" id="IPR035963">
    <property type="entry name" value="FERM_2"/>
</dbReference>
<dbReference type="FunFam" id="1.10.10.820:FF:000001">
    <property type="entry name" value="Myosin heavy chain"/>
    <property type="match status" value="1"/>
</dbReference>
<dbReference type="InterPro" id="IPR051567">
    <property type="entry name" value="Unconventional_Myosin_ATPase"/>
</dbReference>
<comment type="similarity">
    <text evidence="2 12">Belongs to the TRAFAC class myosin-kinesin ATPase superfamily. Myosin family.</text>
</comment>
<dbReference type="FunFam" id="3.10.20.90:FF:000051">
    <property type="entry name" value="Unconventional myosin-VIIa"/>
    <property type="match status" value="1"/>
</dbReference>
<feature type="domain" description="MyTH4" evidence="18">
    <location>
        <begin position="1790"/>
        <end position="1939"/>
    </location>
</feature>
<dbReference type="Gene3D" id="1.10.10.820">
    <property type="match status" value="1"/>
</dbReference>
<evidence type="ECO:0000256" key="8">
    <source>
        <dbReference type="ARBA" id="ARBA00023123"/>
    </source>
</evidence>
<dbReference type="InterPro" id="IPR029071">
    <property type="entry name" value="Ubiquitin-like_domsf"/>
</dbReference>
<feature type="domain" description="FERM" evidence="17">
    <location>
        <begin position="1945"/>
        <end position="2248"/>
    </location>
</feature>
<dbReference type="InterPro" id="IPR000299">
    <property type="entry name" value="FERM_domain"/>
</dbReference>
<dbReference type="SUPFAM" id="SSF54236">
    <property type="entry name" value="Ubiquitin-like"/>
    <property type="match status" value="2"/>
</dbReference>
<dbReference type="PROSITE" id="PS51016">
    <property type="entry name" value="MYTH4"/>
    <property type="match status" value="2"/>
</dbReference>
<evidence type="ECO:0000256" key="5">
    <source>
        <dbReference type="ARBA" id="ARBA00022737"/>
    </source>
</evidence>
<dbReference type="Gene3D" id="2.30.29.30">
    <property type="entry name" value="Pleckstrin-homology domain (PH domain)/Phosphotyrosine-binding domain (PTB)"/>
    <property type="match status" value="2"/>
</dbReference>
<dbReference type="Pfam" id="PF21998">
    <property type="entry name" value="FERM_C1_MyoVII"/>
    <property type="match status" value="1"/>
</dbReference>
<keyword evidence="4" id="KW-0963">Cytoplasm</keyword>
<dbReference type="FunFam" id="1.20.80.10:FF:000013">
    <property type="entry name" value="Unconventional myosin-VIIa"/>
    <property type="match status" value="1"/>
</dbReference>
<comment type="subcellular location">
    <subcellularLocation>
        <location evidence="1">Cytoplasm</location>
    </subcellularLocation>
</comment>
<dbReference type="CTD" id="4647"/>
<dbReference type="PRINTS" id="PR00193">
    <property type="entry name" value="MYOSINHEAVY"/>
</dbReference>
<dbReference type="FunFam" id="3.40.850.10:FF:000007">
    <property type="entry name" value="Myosin VIIA"/>
    <property type="match status" value="1"/>
</dbReference>